<dbReference type="InterPro" id="IPR050153">
    <property type="entry name" value="Metal_Ion_Import_ABC"/>
</dbReference>
<comment type="similarity">
    <text evidence="1">Belongs to the ABC transporter superfamily.</text>
</comment>
<dbReference type="CDD" id="cd03235">
    <property type="entry name" value="ABC_Metallic_Cations"/>
    <property type="match status" value="1"/>
</dbReference>
<dbReference type="GO" id="GO:0005524">
    <property type="term" value="F:ATP binding"/>
    <property type="evidence" value="ECO:0007669"/>
    <property type="project" value="UniProtKB-KW"/>
</dbReference>
<dbReference type="SUPFAM" id="SSF52540">
    <property type="entry name" value="P-loop containing nucleoside triphosphate hydrolases"/>
    <property type="match status" value="1"/>
</dbReference>
<dbReference type="AlphaFoldDB" id="A0A098EA62"/>
<keyword evidence="2" id="KW-0813">Transport</keyword>
<keyword evidence="3" id="KW-0547">Nucleotide-binding</keyword>
<dbReference type="InterPro" id="IPR003593">
    <property type="entry name" value="AAA+_ATPase"/>
</dbReference>
<proteinExistence type="inferred from homology"/>
<dbReference type="GO" id="GO:0016887">
    <property type="term" value="F:ATP hydrolysis activity"/>
    <property type="evidence" value="ECO:0007669"/>
    <property type="project" value="InterPro"/>
</dbReference>
<dbReference type="Pfam" id="PF00005">
    <property type="entry name" value="ABC_tran"/>
    <property type="match status" value="1"/>
</dbReference>
<dbReference type="FunFam" id="3.40.50.300:FF:000134">
    <property type="entry name" value="Iron-enterobactin ABC transporter ATP-binding protein"/>
    <property type="match status" value="1"/>
</dbReference>
<name>A0A098EA62_9ZZZZ</name>
<evidence type="ECO:0000256" key="1">
    <source>
        <dbReference type="ARBA" id="ARBA00005417"/>
    </source>
</evidence>
<evidence type="ECO:0000259" key="5">
    <source>
        <dbReference type="PROSITE" id="PS50893"/>
    </source>
</evidence>
<keyword evidence="4 6" id="KW-0067">ATP-binding</keyword>
<dbReference type="Gene3D" id="3.40.50.300">
    <property type="entry name" value="P-loop containing nucleotide triphosphate hydrolases"/>
    <property type="match status" value="1"/>
</dbReference>
<dbReference type="InterPro" id="IPR017871">
    <property type="entry name" value="ABC_transporter-like_CS"/>
</dbReference>
<dbReference type="PROSITE" id="PS50893">
    <property type="entry name" value="ABC_TRANSPORTER_2"/>
    <property type="match status" value="1"/>
</dbReference>
<evidence type="ECO:0000313" key="6">
    <source>
        <dbReference type="EMBL" id="CEG12419.1"/>
    </source>
</evidence>
<dbReference type="PANTHER" id="PTHR42734">
    <property type="entry name" value="METAL TRANSPORT SYSTEM ATP-BINDING PROTEIN TM_0124-RELATED"/>
    <property type="match status" value="1"/>
</dbReference>
<dbReference type="PANTHER" id="PTHR42734:SF17">
    <property type="entry name" value="METAL TRANSPORT SYSTEM ATP-BINDING PROTEIN TM_0124-RELATED"/>
    <property type="match status" value="1"/>
</dbReference>
<evidence type="ECO:0000256" key="3">
    <source>
        <dbReference type="ARBA" id="ARBA00022741"/>
    </source>
</evidence>
<reference evidence="6" key="1">
    <citation type="submission" date="2014-09" db="EMBL/GenBank/DDBJ databases">
        <authorList>
            <person name="Probst J Alexander"/>
        </authorList>
    </citation>
    <scope>NUCLEOTIDE SEQUENCE</scope>
</reference>
<dbReference type="EMBL" id="CCXY01000143">
    <property type="protein sequence ID" value="CEG12419.1"/>
    <property type="molecule type" value="Genomic_DNA"/>
</dbReference>
<dbReference type="InterPro" id="IPR027417">
    <property type="entry name" value="P-loop_NTPase"/>
</dbReference>
<evidence type="ECO:0000256" key="2">
    <source>
        <dbReference type="ARBA" id="ARBA00022448"/>
    </source>
</evidence>
<protein>
    <submittedName>
        <fullName evidence="6">Zinc uptake system ATP-binding protein ZurA</fullName>
    </submittedName>
</protein>
<dbReference type="InterPro" id="IPR003439">
    <property type="entry name" value="ABC_transporter-like_ATP-bd"/>
</dbReference>
<sequence>MSETSDKIVEFKNASLSLDDQIILEDINFTLKEKEFLTIIGPNGGGKTTILKIILGLIKPTKGIVNVFGMNPCNSPYAGKFIGYLPQHIQSDLKFPINVFDVVLIGRYNGLFKRYSEEDKQKVIEALKITGMENLKDRQIGKLSGGQMQRVFLARALVRDPKLLLLDEPTASADPEMQQSFYKLVEVLNEKMAIVIVTHDVSAVLQYGKSVACVNRKLYYHGEKEGAIGKLQDAYKCPIEVIAHGVPHRVLKDHNK</sequence>
<accession>A0A098EA62</accession>
<dbReference type="PROSITE" id="PS00211">
    <property type="entry name" value="ABC_TRANSPORTER_1"/>
    <property type="match status" value="1"/>
</dbReference>
<organism evidence="6">
    <name type="scientific">groundwater metagenome</name>
    <dbReference type="NCBI Taxonomy" id="717931"/>
    <lineage>
        <taxon>unclassified sequences</taxon>
        <taxon>metagenomes</taxon>
        <taxon>ecological metagenomes</taxon>
    </lineage>
</organism>
<gene>
    <name evidence="6" type="primary">zurA</name>
    <name evidence="6" type="ORF">MSIBF_A2270007</name>
</gene>
<feature type="domain" description="ABC transporter" evidence="5">
    <location>
        <begin position="9"/>
        <end position="241"/>
    </location>
</feature>
<evidence type="ECO:0000256" key="4">
    <source>
        <dbReference type="ARBA" id="ARBA00022840"/>
    </source>
</evidence>
<dbReference type="SMART" id="SM00382">
    <property type="entry name" value="AAA"/>
    <property type="match status" value="1"/>
</dbReference>